<proteinExistence type="predicted"/>
<accession>A0A6J4I1Z4</accession>
<protein>
    <submittedName>
        <fullName evidence="1">Uncharacterized protein</fullName>
    </submittedName>
</protein>
<gene>
    <name evidence="1" type="ORF">AVDCRST_MAG95-1395</name>
</gene>
<sequence>MICGWKAKGYNFKINSTFLRQNFPYPELFNAHLSTRVYFQPLTF</sequence>
<name>A0A6J4I1Z4_9BACT</name>
<reference evidence="1" key="1">
    <citation type="submission" date="2020-02" db="EMBL/GenBank/DDBJ databases">
        <authorList>
            <person name="Meier V. D."/>
        </authorList>
    </citation>
    <scope>NUCLEOTIDE SEQUENCE</scope>
    <source>
        <strain evidence="1">AVDCRST_MAG95</strain>
    </source>
</reference>
<organism evidence="1">
    <name type="scientific">uncultured Adhaeribacter sp</name>
    <dbReference type="NCBI Taxonomy" id="448109"/>
    <lineage>
        <taxon>Bacteria</taxon>
        <taxon>Pseudomonadati</taxon>
        <taxon>Bacteroidota</taxon>
        <taxon>Cytophagia</taxon>
        <taxon>Cytophagales</taxon>
        <taxon>Hymenobacteraceae</taxon>
        <taxon>Adhaeribacter</taxon>
        <taxon>environmental samples</taxon>
    </lineage>
</organism>
<evidence type="ECO:0000313" key="1">
    <source>
        <dbReference type="EMBL" id="CAA9240050.1"/>
    </source>
</evidence>
<dbReference type="EMBL" id="CADCTJ010000434">
    <property type="protein sequence ID" value="CAA9240050.1"/>
    <property type="molecule type" value="Genomic_DNA"/>
</dbReference>
<dbReference type="AlphaFoldDB" id="A0A6J4I1Z4"/>